<dbReference type="PANTHER" id="PTHR45629:SF7">
    <property type="entry name" value="DNA EXCISION REPAIR PROTEIN ERCC-6-RELATED"/>
    <property type="match status" value="1"/>
</dbReference>
<evidence type="ECO:0000256" key="3">
    <source>
        <dbReference type="ARBA" id="ARBA00022741"/>
    </source>
</evidence>
<feature type="compositionally biased region" description="Gly residues" evidence="11">
    <location>
        <begin position="1107"/>
        <end position="1120"/>
    </location>
</feature>
<evidence type="ECO:0000313" key="15">
    <source>
        <dbReference type="Proteomes" id="UP000651452"/>
    </source>
</evidence>
<evidence type="ECO:0000256" key="9">
    <source>
        <dbReference type="ARBA" id="ARBA00023204"/>
    </source>
</evidence>
<dbReference type="InterPro" id="IPR049730">
    <property type="entry name" value="SNF2/RAD54-like_C"/>
</dbReference>
<dbReference type="GO" id="GO:0016787">
    <property type="term" value="F:hydrolase activity"/>
    <property type="evidence" value="ECO:0007669"/>
    <property type="project" value="UniProtKB-KW"/>
</dbReference>
<evidence type="ECO:0000256" key="4">
    <source>
        <dbReference type="ARBA" id="ARBA00022763"/>
    </source>
</evidence>
<keyword evidence="5" id="KW-0378">Hydrolase</keyword>
<dbReference type="InterPro" id="IPR001650">
    <property type="entry name" value="Helicase_C-like"/>
</dbReference>
<accession>A0A8H7MJC8</accession>
<sequence>MTPPPSDEAVATSAPIITVTDTPDSSDVKEEGTAVVLDAQSETGEEEVPSDADEETRLKFLTTGTRAQDDLERDIGRQADQLLTEQADARDKKRIEKAEAEAKRAEAAIQKLRNRLSLPAVDTHKAKLRGEIAAYQLKIEDLDKEMDAIQQRINERHNAPGEEEPTQDGVNGPLPNESRRDFLIRTGKITPFSRLAQNQAGSGTLGETMLDAEMEDMVEDTSAGPISHRNLMKPGFQDFDTSSEASSPQSTTRARKRRRTTPLSNTVGSRASSADPGTTDVDSDDVFDPDMSARQLAALDDDEDVSDEAAEDDDKDFGASVSRKRKARGSKSKRAKATSEAEAEEEDLTGVDDGNEKVYRQRVEKWSKNRAAARKRAKERAGNTTIEDDAEEEWFKPHPTEADTVLDGGFRIPGDIYPALFDYQKTGVQWLWELFQQNVGGIIGDEMGLGKTIQAISFVAGLHYSKRLTKPVIVVCPATVMKQWVSEFHRWWPALRVSILHTSGSGMLNTQREDRYEREMELRSYGDYDTTLTGAGKAAKKILEKVKRDGHVLVTTYSGLQTYSEFLTATEWECAILDEGHKIRNPNTAITIHCKELRTPNRIILSGTPMQNNLSELWSLFDFVFPMRLGTLINFRNQFEFPIKRGGYANASNLEFETAIQCAETLKDAISPYLLQRFKVDVATDLPQKKEQVLFCKLTRQQRQAYEGFLQSEDMKSIASGKRQMLYGVDYLRKVCNHPDLTEHKTLSKQPGYDYGAPNKSGKMQVVKELLSLWRKGGHKTLLFAQHRIMLDILQKFLNHLPDINYRRMDGETPIKDRQDLVDEFNKSPDLHVFLLTTKVGGLGVNLTGANRVIIYDPDWNPSTDIQARERSWRLGQKREVEIYRLMSAGTIEEKIYHRQIFKQFLTNKVLKDPKQRQTFQMSDLHDLFTLGGETADGETETGNLFRGSEVQFDEDGGSISASDATATSDLAAVKGIDRAEAFQAPNPEAEEAANHSAGEGNEAEKPASDGRLMSSIFAKTGVHSVLEHDAIVNSTAGGRKRKVQADPAFIQREAKRQAALAAEQLKKSMEEARAVPAGVPTWTGTYGEAGRPSEPTPSRALASMRGGRGGRGGSSGLGRGAPSSTSILSNLAARQGRPGSTAAAASTSASSSRASTPSATTPSSFRGRRMLEMIRDFMMTHGGVVPSQMLVDHFDHYVRAQPGRNEEFKEMLKTVATLERSGSAQRGRWVLKDEWRTRGPSGR</sequence>
<dbReference type="InterPro" id="IPR050496">
    <property type="entry name" value="SNF2_RAD54_helicase_repair"/>
</dbReference>
<protein>
    <recommendedName>
        <fullName evidence="16">DNA repair and recombination protein RAD26</fullName>
    </recommendedName>
</protein>
<dbReference type="PROSITE" id="PS51194">
    <property type="entry name" value="HELICASE_CTER"/>
    <property type="match status" value="1"/>
</dbReference>
<dbReference type="EMBL" id="RZGK01000008">
    <property type="protein sequence ID" value="KAF9697268.1"/>
    <property type="molecule type" value="Genomic_DNA"/>
</dbReference>
<dbReference type="Pfam" id="PF25875">
    <property type="entry name" value="WHD_Rad26_CSB"/>
    <property type="match status" value="1"/>
</dbReference>
<feature type="region of interest" description="Disordered" evidence="11">
    <location>
        <begin position="1080"/>
        <end position="1168"/>
    </location>
</feature>
<evidence type="ECO:0000256" key="11">
    <source>
        <dbReference type="SAM" id="MobiDB-lite"/>
    </source>
</evidence>
<dbReference type="GO" id="GO:0005634">
    <property type="term" value="C:nucleus"/>
    <property type="evidence" value="ECO:0007669"/>
    <property type="project" value="TreeGrafter"/>
</dbReference>
<feature type="domain" description="Helicase C-terminal" evidence="13">
    <location>
        <begin position="766"/>
        <end position="926"/>
    </location>
</feature>
<dbReference type="Proteomes" id="UP000651452">
    <property type="component" value="Unassembled WGS sequence"/>
</dbReference>
<evidence type="ECO:0008006" key="16">
    <source>
        <dbReference type="Google" id="ProtNLM"/>
    </source>
</evidence>
<evidence type="ECO:0000256" key="2">
    <source>
        <dbReference type="ARBA" id="ARBA00007025"/>
    </source>
</evidence>
<evidence type="ECO:0000256" key="10">
    <source>
        <dbReference type="ARBA" id="ARBA00023242"/>
    </source>
</evidence>
<comment type="similarity">
    <text evidence="2">Belongs to the SNF2/RAD54 helicase family.</text>
</comment>
<dbReference type="PANTHER" id="PTHR45629">
    <property type="entry name" value="SNF2/RAD54 FAMILY MEMBER"/>
    <property type="match status" value="1"/>
</dbReference>
<proteinExistence type="inferred from homology"/>
<dbReference type="InterPro" id="IPR027417">
    <property type="entry name" value="P-loop_NTPase"/>
</dbReference>
<reference evidence="14" key="1">
    <citation type="submission" date="2018-12" db="EMBL/GenBank/DDBJ databases">
        <authorList>
            <person name="Syme R.A."/>
            <person name="Farfan-Caceres L."/>
            <person name="Lichtenzveig J."/>
        </authorList>
    </citation>
    <scope>NUCLEOTIDE SEQUENCE</scope>
    <source>
        <strain evidence="14">Al4</strain>
    </source>
</reference>
<dbReference type="Pfam" id="PF00271">
    <property type="entry name" value="Helicase_C"/>
    <property type="match status" value="1"/>
</dbReference>
<dbReference type="Gene3D" id="3.40.50.300">
    <property type="entry name" value="P-loop containing nucleotide triphosphate hydrolases"/>
    <property type="match status" value="1"/>
</dbReference>
<evidence type="ECO:0000259" key="12">
    <source>
        <dbReference type="PROSITE" id="PS51192"/>
    </source>
</evidence>
<keyword evidence="9" id="KW-0234">DNA repair</keyword>
<gene>
    <name evidence="14" type="ORF">EKO04_004868</name>
</gene>
<keyword evidence="10" id="KW-0539">Nucleus</keyword>
<evidence type="ECO:0000259" key="13">
    <source>
        <dbReference type="PROSITE" id="PS51194"/>
    </source>
</evidence>
<dbReference type="InterPro" id="IPR038718">
    <property type="entry name" value="SNF2-like_sf"/>
</dbReference>
<dbReference type="OrthoDB" id="413460at2759"/>
<dbReference type="GO" id="GO:0008094">
    <property type="term" value="F:ATP-dependent activity, acting on DNA"/>
    <property type="evidence" value="ECO:0007669"/>
    <property type="project" value="TreeGrafter"/>
</dbReference>
<dbReference type="PROSITE" id="PS51192">
    <property type="entry name" value="HELICASE_ATP_BIND_1"/>
    <property type="match status" value="1"/>
</dbReference>
<feature type="region of interest" description="Disordered" evidence="11">
    <location>
        <begin position="220"/>
        <end position="349"/>
    </location>
</feature>
<reference evidence="14" key="2">
    <citation type="submission" date="2020-09" db="EMBL/GenBank/DDBJ databases">
        <title>Reference genome assembly for Australian Ascochyta lentis isolate Al4.</title>
        <authorList>
            <person name="Lee R.C."/>
            <person name="Farfan-Caceres L.M."/>
            <person name="Debler J.W."/>
            <person name="Williams A.H."/>
            <person name="Henares B.M."/>
        </authorList>
    </citation>
    <scope>NUCLEOTIDE SEQUENCE</scope>
    <source>
        <strain evidence="14">Al4</strain>
    </source>
</reference>
<feature type="region of interest" description="Disordered" evidence="11">
    <location>
        <begin position="152"/>
        <end position="179"/>
    </location>
</feature>
<evidence type="ECO:0000256" key="6">
    <source>
        <dbReference type="ARBA" id="ARBA00022806"/>
    </source>
</evidence>
<organism evidence="14 15">
    <name type="scientific">Ascochyta lentis</name>
    <dbReference type="NCBI Taxonomy" id="205686"/>
    <lineage>
        <taxon>Eukaryota</taxon>
        <taxon>Fungi</taxon>
        <taxon>Dikarya</taxon>
        <taxon>Ascomycota</taxon>
        <taxon>Pezizomycotina</taxon>
        <taxon>Dothideomycetes</taxon>
        <taxon>Pleosporomycetidae</taxon>
        <taxon>Pleosporales</taxon>
        <taxon>Pleosporineae</taxon>
        <taxon>Didymellaceae</taxon>
        <taxon>Ascochyta</taxon>
    </lineage>
</organism>
<dbReference type="AlphaFoldDB" id="A0A8H7MJC8"/>
<feature type="compositionally biased region" description="Polar residues" evidence="11">
    <location>
        <begin position="262"/>
        <end position="276"/>
    </location>
</feature>
<dbReference type="CDD" id="cd22254">
    <property type="entry name" value="CSB_WHD"/>
    <property type="match status" value="1"/>
</dbReference>
<feature type="domain" description="Helicase ATP-binding" evidence="12">
    <location>
        <begin position="432"/>
        <end position="627"/>
    </location>
</feature>
<comment type="subcellular location">
    <subcellularLocation>
        <location evidence="1">Nucleus</location>
    </subcellularLocation>
</comment>
<keyword evidence="3" id="KW-0547">Nucleotide-binding</keyword>
<dbReference type="CDD" id="cd18793">
    <property type="entry name" value="SF2_C_SNF"/>
    <property type="match status" value="1"/>
</dbReference>
<keyword evidence="15" id="KW-1185">Reference proteome</keyword>
<dbReference type="Pfam" id="PF00176">
    <property type="entry name" value="SNF2-rel_dom"/>
    <property type="match status" value="1"/>
</dbReference>
<dbReference type="Gene3D" id="3.40.50.10810">
    <property type="entry name" value="Tandem AAA-ATPase domain"/>
    <property type="match status" value="1"/>
</dbReference>
<keyword evidence="7" id="KW-0067">ATP-binding</keyword>
<feature type="region of interest" description="Disordered" evidence="11">
    <location>
        <begin position="988"/>
        <end position="1009"/>
    </location>
</feature>
<dbReference type="InterPro" id="IPR000330">
    <property type="entry name" value="SNF2_N"/>
</dbReference>
<keyword evidence="4" id="KW-0227">DNA damage</keyword>
<feature type="compositionally biased region" description="Acidic residues" evidence="11">
    <location>
        <begin position="299"/>
        <end position="315"/>
    </location>
</feature>
<feature type="region of interest" description="Disordered" evidence="11">
    <location>
        <begin position="1"/>
        <end position="30"/>
    </location>
</feature>
<keyword evidence="6" id="KW-0347">Helicase</keyword>
<dbReference type="InterPro" id="IPR014001">
    <property type="entry name" value="Helicase_ATP-bd"/>
</dbReference>
<dbReference type="InterPro" id="IPR058951">
    <property type="entry name" value="WHD_Rad26_CSB-like"/>
</dbReference>
<evidence type="ECO:0000256" key="5">
    <source>
        <dbReference type="ARBA" id="ARBA00022801"/>
    </source>
</evidence>
<dbReference type="FunFam" id="3.40.50.10810:FF:000039">
    <property type="entry name" value="DNA repair protein Rhp26/Rad26"/>
    <property type="match status" value="1"/>
</dbReference>
<comment type="caution">
    <text evidence="14">The sequence shown here is derived from an EMBL/GenBank/DDBJ whole genome shotgun (WGS) entry which is preliminary data.</text>
</comment>
<dbReference type="CDD" id="cd18000">
    <property type="entry name" value="DEXHc_ERCC6"/>
    <property type="match status" value="1"/>
</dbReference>
<dbReference type="GO" id="GO:0006283">
    <property type="term" value="P:transcription-coupled nucleotide-excision repair"/>
    <property type="evidence" value="ECO:0007669"/>
    <property type="project" value="TreeGrafter"/>
</dbReference>
<dbReference type="GO" id="GO:0005524">
    <property type="term" value="F:ATP binding"/>
    <property type="evidence" value="ECO:0007669"/>
    <property type="project" value="InterPro"/>
</dbReference>
<evidence type="ECO:0000313" key="14">
    <source>
        <dbReference type="EMBL" id="KAF9697268.1"/>
    </source>
</evidence>
<dbReference type="SUPFAM" id="SSF52540">
    <property type="entry name" value="P-loop containing nucleoside triphosphate hydrolases"/>
    <property type="match status" value="2"/>
</dbReference>
<feature type="compositionally biased region" description="Basic residues" evidence="11">
    <location>
        <begin position="322"/>
        <end position="336"/>
    </location>
</feature>
<keyword evidence="8" id="KW-0238">DNA-binding</keyword>
<evidence type="ECO:0000256" key="1">
    <source>
        <dbReference type="ARBA" id="ARBA00004123"/>
    </source>
</evidence>
<dbReference type="SMART" id="SM00487">
    <property type="entry name" value="DEXDc"/>
    <property type="match status" value="1"/>
</dbReference>
<feature type="compositionally biased region" description="Low complexity" evidence="11">
    <location>
        <begin position="1141"/>
        <end position="1165"/>
    </location>
</feature>
<dbReference type="SMART" id="SM00490">
    <property type="entry name" value="HELICc"/>
    <property type="match status" value="1"/>
</dbReference>
<name>A0A8H7MJC8_9PLEO</name>
<evidence type="ECO:0000256" key="8">
    <source>
        <dbReference type="ARBA" id="ARBA00023125"/>
    </source>
</evidence>
<feature type="compositionally biased region" description="Polar residues" evidence="11">
    <location>
        <begin position="239"/>
        <end position="250"/>
    </location>
</feature>
<evidence type="ECO:0000256" key="7">
    <source>
        <dbReference type="ARBA" id="ARBA00022840"/>
    </source>
</evidence>